<dbReference type="AlphaFoldDB" id="A0A6G1LEV8"/>
<dbReference type="InterPro" id="IPR014851">
    <property type="entry name" value="BCS1_N"/>
</dbReference>
<evidence type="ECO:0000256" key="11">
    <source>
        <dbReference type="ARBA" id="ARBA00048778"/>
    </source>
</evidence>
<dbReference type="Pfam" id="PF08740">
    <property type="entry name" value="BCS1_N"/>
    <property type="match status" value="1"/>
</dbReference>
<comment type="similarity">
    <text evidence="2">Belongs to the AAA ATPase family. BCS1 subfamily.</text>
</comment>
<evidence type="ECO:0000256" key="3">
    <source>
        <dbReference type="ARBA" id="ARBA00022692"/>
    </source>
</evidence>
<evidence type="ECO:0000256" key="5">
    <source>
        <dbReference type="ARBA" id="ARBA00022792"/>
    </source>
</evidence>
<evidence type="ECO:0000256" key="4">
    <source>
        <dbReference type="ARBA" id="ARBA00022741"/>
    </source>
</evidence>
<dbReference type="InterPro" id="IPR027417">
    <property type="entry name" value="P-loop_NTPase"/>
</dbReference>
<feature type="non-terminal residue" evidence="14">
    <location>
        <position position="313"/>
    </location>
</feature>
<keyword evidence="3" id="KW-0812">Transmembrane</keyword>
<dbReference type="InterPro" id="IPR003960">
    <property type="entry name" value="ATPase_AAA_CS"/>
</dbReference>
<proteinExistence type="inferred from homology"/>
<dbReference type="OrthoDB" id="10251412at2759"/>
<dbReference type="PROSITE" id="PS00674">
    <property type="entry name" value="AAA"/>
    <property type="match status" value="1"/>
</dbReference>
<reference evidence="14" key="1">
    <citation type="journal article" date="2020" name="Stud. Mycol.">
        <title>101 Dothideomycetes genomes: a test case for predicting lifestyles and emergence of pathogens.</title>
        <authorList>
            <person name="Haridas S."/>
            <person name="Albert R."/>
            <person name="Binder M."/>
            <person name="Bloem J."/>
            <person name="Labutti K."/>
            <person name="Salamov A."/>
            <person name="Andreopoulos B."/>
            <person name="Baker S."/>
            <person name="Barry K."/>
            <person name="Bills G."/>
            <person name="Bluhm B."/>
            <person name="Cannon C."/>
            <person name="Castanera R."/>
            <person name="Culley D."/>
            <person name="Daum C."/>
            <person name="Ezra D."/>
            <person name="Gonzalez J."/>
            <person name="Henrissat B."/>
            <person name="Kuo A."/>
            <person name="Liang C."/>
            <person name="Lipzen A."/>
            <person name="Lutzoni F."/>
            <person name="Magnuson J."/>
            <person name="Mondo S."/>
            <person name="Nolan M."/>
            <person name="Ohm R."/>
            <person name="Pangilinan J."/>
            <person name="Park H.-J."/>
            <person name="Ramirez L."/>
            <person name="Alfaro M."/>
            <person name="Sun H."/>
            <person name="Tritt A."/>
            <person name="Yoshinaga Y."/>
            <person name="Zwiers L.-H."/>
            <person name="Turgeon B."/>
            <person name="Goodwin S."/>
            <person name="Spatafora J."/>
            <person name="Crous P."/>
            <person name="Grigoriev I."/>
        </authorList>
    </citation>
    <scope>NUCLEOTIDE SEQUENCE</scope>
    <source>
        <strain evidence="14">CBS 116005</strain>
    </source>
</reference>
<dbReference type="InterPro" id="IPR003593">
    <property type="entry name" value="AAA+_ATPase"/>
</dbReference>
<evidence type="ECO:0000256" key="10">
    <source>
        <dbReference type="ARBA" id="ARBA00023136"/>
    </source>
</evidence>
<dbReference type="GO" id="GO:0016887">
    <property type="term" value="F:ATP hydrolysis activity"/>
    <property type="evidence" value="ECO:0007669"/>
    <property type="project" value="InterPro"/>
</dbReference>
<dbReference type="Pfam" id="PF25426">
    <property type="entry name" value="AAA_lid_BCS1"/>
    <property type="match status" value="1"/>
</dbReference>
<dbReference type="SMART" id="SM00382">
    <property type="entry name" value="AAA"/>
    <property type="match status" value="1"/>
</dbReference>
<dbReference type="Proteomes" id="UP000799436">
    <property type="component" value="Unassembled WGS sequence"/>
</dbReference>
<evidence type="ECO:0000256" key="2">
    <source>
        <dbReference type="ARBA" id="ARBA00007448"/>
    </source>
</evidence>
<gene>
    <name evidence="14" type="ORF">EJ03DRAFT_269128</name>
</gene>
<dbReference type="InterPro" id="IPR057495">
    <property type="entry name" value="AAA_lid_BCS1"/>
</dbReference>
<organism evidence="14 15">
    <name type="scientific">Teratosphaeria nubilosa</name>
    <dbReference type="NCBI Taxonomy" id="161662"/>
    <lineage>
        <taxon>Eukaryota</taxon>
        <taxon>Fungi</taxon>
        <taxon>Dikarya</taxon>
        <taxon>Ascomycota</taxon>
        <taxon>Pezizomycotina</taxon>
        <taxon>Dothideomycetes</taxon>
        <taxon>Dothideomycetidae</taxon>
        <taxon>Mycosphaerellales</taxon>
        <taxon>Teratosphaeriaceae</taxon>
        <taxon>Teratosphaeria</taxon>
    </lineage>
</organism>
<evidence type="ECO:0000313" key="15">
    <source>
        <dbReference type="Proteomes" id="UP000799436"/>
    </source>
</evidence>
<dbReference type="InterPro" id="IPR050747">
    <property type="entry name" value="Mitochondrial_chaperone_BCS1"/>
</dbReference>
<comment type="catalytic activity">
    <reaction evidence="11">
        <text>ATP + H2O = ADP + phosphate + H(+)</text>
        <dbReference type="Rhea" id="RHEA:13065"/>
        <dbReference type="ChEBI" id="CHEBI:15377"/>
        <dbReference type="ChEBI" id="CHEBI:15378"/>
        <dbReference type="ChEBI" id="CHEBI:30616"/>
        <dbReference type="ChEBI" id="CHEBI:43474"/>
        <dbReference type="ChEBI" id="CHEBI:456216"/>
    </reaction>
    <physiologicalReaction direction="left-to-right" evidence="11">
        <dbReference type="Rhea" id="RHEA:13066"/>
    </physiologicalReaction>
</comment>
<accession>A0A6G1LEV8</accession>
<keyword evidence="8" id="KW-1133">Transmembrane helix</keyword>
<evidence type="ECO:0000256" key="1">
    <source>
        <dbReference type="ARBA" id="ARBA00004434"/>
    </source>
</evidence>
<dbReference type="GO" id="GO:0005524">
    <property type="term" value="F:ATP binding"/>
    <property type="evidence" value="ECO:0007669"/>
    <property type="project" value="UniProtKB-KW"/>
</dbReference>
<keyword evidence="15" id="KW-1185">Reference proteome</keyword>
<dbReference type="SUPFAM" id="SSF52540">
    <property type="entry name" value="P-loop containing nucleoside triphosphate hydrolases"/>
    <property type="match status" value="1"/>
</dbReference>
<keyword evidence="9" id="KW-0496">Mitochondrion</keyword>
<dbReference type="Gene3D" id="3.40.50.300">
    <property type="entry name" value="P-loop containing nucleotide triphosphate hydrolases"/>
    <property type="match status" value="1"/>
</dbReference>
<evidence type="ECO:0000256" key="7">
    <source>
        <dbReference type="ARBA" id="ARBA00022840"/>
    </source>
</evidence>
<evidence type="ECO:0000256" key="8">
    <source>
        <dbReference type="ARBA" id="ARBA00022989"/>
    </source>
</evidence>
<protein>
    <submittedName>
        <fullName evidence="14">P-loop containing nucleoside triphosphate hydrolase protein</fullName>
    </submittedName>
</protein>
<evidence type="ECO:0000256" key="6">
    <source>
        <dbReference type="ARBA" id="ARBA00022801"/>
    </source>
</evidence>
<feature type="domain" description="AAA+ ATPase" evidence="13">
    <location>
        <begin position="105"/>
        <end position="243"/>
    </location>
</feature>
<dbReference type="EMBL" id="ML995821">
    <property type="protein sequence ID" value="KAF2771109.1"/>
    <property type="molecule type" value="Genomic_DNA"/>
</dbReference>
<keyword evidence="10" id="KW-0472">Membrane</keyword>
<dbReference type="GO" id="GO:0005743">
    <property type="term" value="C:mitochondrial inner membrane"/>
    <property type="evidence" value="ECO:0007669"/>
    <property type="project" value="UniProtKB-SubCell"/>
</dbReference>
<dbReference type="InterPro" id="IPR003959">
    <property type="entry name" value="ATPase_AAA_core"/>
</dbReference>
<comment type="subcellular location">
    <subcellularLocation>
        <location evidence="1">Mitochondrion inner membrane</location>
        <topology evidence="1">Single-pass membrane protein</topology>
    </subcellularLocation>
</comment>
<evidence type="ECO:0000259" key="13">
    <source>
        <dbReference type="SMART" id="SM00382"/>
    </source>
</evidence>
<name>A0A6G1LEV8_9PEZI</name>
<keyword evidence="6 14" id="KW-0378">Hydrolase</keyword>
<keyword evidence="5" id="KW-0999">Mitochondrion inner membrane</keyword>
<keyword evidence="7 12" id="KW-0067">ATP-binding</keyword>
<evidence type="ECO:0000256" key="12">
    <source>
        <dbReference type="RuleBase" id="RU003651"/>
    </source>
</evidence>
<keyword evidence="4 12" id="KW-0547">Nucleotide-binding</keyword>
<dbReference type="Pfam" id="PF00004">
    <property type="entry name" value="AAA"/>
    <property type="match status" value="1"/>
</dbReference>
<sequence length="313" mass="34676">MPARGESEETIVLSCMNLLGNTKPITDFLRHIKESTEMATESMTKIFRPENLSGQITWDQGVARPARTLDAVTLDAHVKDPLVADVQNYLSDDTKKFYISRNIPWRRGYLFYGPPGTGKTSMACAMAGQYGLNVYLLSMTQTGINDETLVNLFEALPSRCILLLEDIDSAGIKREDMKKPVGNLLDPDNKNKLTLSTLLNVLDGISAPEGRIVIMTSNNPDSLDKALVRPGRIDRKVLFDYASNEVAYNLFLRIFGDSGRDNVTPMARAFADQIPENMITPAEVQGHLLQNMASAVEALENTSKFVEDLVAEK</sequence>
<evidence type="ECO:0000256" key="9">
    <source>
        <dbReference type="ARBA" id="ARBA00023128"/>
    </source>
</evidence>
<evidence type="ECO:0000313" key="14">
    <source>
        <dbReference type="EMBL" id="KAF2771109.1"/>
    </source>
</evidence>
<dbReference type="PANTHER" id="PTHR23070">
    <property type="entry name" value="BCS1 AAA-TYPE ATPASE"/>
    <property type="match status" value="1"/>
</dbReference>